<comment type="caution">
    <text evidence="1">The sequence shown here is derived from an EMBL/GenBank/DDBJ whole genome shotgun (WGS) entry which is preliminary data.</text>
</comment>
<protein>
    <submittedName>
        <fullName evidence="1">Uncharacterized protein</fullName>
    </submittedName>
</protein>
<reference evidence="1 2" key="1">
    <citation type="submission" date="2019-03" db="EMBL/GenBank/DDBJ databases">
        <title>Genomic Encyclopedia of Type Strains, Phase III (KMG-III): the genomes of soil and plant-associated and newly described type strains.</title>
        <authorList>
            <person name="Whitman W."/>
        </authorList>
    </citation>
    <scope>NUCLEOTIDE SEQUENCE [LARGE SCALE GENOMIC DNA]</scope>
    <source>
        <strain evidence="1 2">CGMCC 1.12802</strain>
    </source>
</reference>
<keyword evidence="2" id="KW-1185">Reference proteome</keyword>
<sequence length="124" mass="13889">MVRRYYLYKQESTEEAVQSLEGDFSSAPPEWILHSKCEDEVNGSGRSIALADGSNYVFTGVIYLDSTAGIIPEGQRVLVSTEKLCSSQINDESQLKTLRQEGKIRLSGIVKGFEKSKLNIRLWV</sequence>
<name>A0A4R8I520_9FLAO</name>
<dbReference type="RefSeq" id="WP_133944037.1">
    <property type="nucleotide sequence ID" value="NZ_SOEO01000002.1"/>
</dbReference>
<organism evidence="1 2">
    <name type="scientific">Epilithonimonas xixisoli</name>
    <dbReference type="NCBI Taxonomy" id="1476462"/>
    <lineage>
        <taxon>Bacteria</taxon>
        <taxon>Pseudomonadati</taxon>
        <taxon>Bacteroidota</taxon>
        <taxon>Flavobacteriia</taxon>
        <taxon>Flavobacteriales</taxon>
        <taxon>Weeksellaceae</taxon>
        <taxon>Chryseobacterium group</taxon>
        <taxon>Epilithonimonas</taxon>
    </lineage>
</organism>
<evidence type="ECO:0000313" key="2">
    <source>
        <dbReference type="Proteomes" id="UP000295313"/>
    </source>
</evidence>
<dbReference type="EMBL" id="SOEO01000002">
    <property type="protein sequence ID" value="TDX83987.1"/>
    <property type="molecule type" value="Genomic_DNA"/>
</dbReference>
<gene>
    <name evidence="1" type="ORF">B0I22_1575</name>
</gene>
<accession>A0A4R8I520</accession>
<proteinExistence type="predicted"/>
<dbReference type="Proteomes" id="UP000295313">
    <property type="component" value="Unassembled WGS sequence"/>
</dbReference>
<dbReference type="AlphaFoldDB" id="A0A4R8I520"/>
<dbReference type="OrthoDB" id="1093417at2"/>
<evidence type="ECO:0000313" key="1">
    <source>
        <dbReference type="EMBL" id="TDX83987.1"/>
    </source>
</evidence>